<evidence type="ECO:0000256" key="20">
    <source>
        <dbReference type="SAM" id="SignalP"/>
    </source>
</evidence>
<feature type="signal peptide" evidence="20">
    <location>
        <begin position="1"/>
        <end position="28"/>
    </location>
</feature>
<evidence type="ECO:0000256" key="19">
    <source>
        <dbReference type="SAM" id="Phobius"/>
    </source>
</evidence>
<gene>
    <name evidence="22" type="ORF">VitviT2T_003296</name>
</gene>
<evidence type="ECO:0000256" key="6">
    <source>
        <dbReference type="ARBA" id="ARBA00022527"/>
    </source>
</evidence>
<keyword evidence="11 18" id="KW-0547">Nucleotide-binding</keyword>
<keyword evidence="14 19" id="KW-1133">Transmembrane helix</keyword>
<name>A0ABY9BMX1_VITVI</name>
<keyword evidence="23" id="KW-1185">Reference proteome</keyword>
<comment type="similarity">
    <text evidence="3">In the C-terminal section; belongs to the protein kinase superfamily. Ser/Thr protein kinase family.</text>
</comment>
<dbReference type="Proteomes" id="UP001227230">
    <property type="component" value="Chromosome 3"/>
</dbReference>
<comment type="subcellular location">
    <subcellularLocation>
        <location evidence="1">Cell membrane</location>
        <topology evidence="1">Single-pass type I membrane protein</topology>
    </subcellularLocation>
</comment>
<dbReference type="InterPro" id="IPR050528">
    <property type="entry name" value="L-type_Lectin-RKs"/>
</dbReference>
<evidence type="ECO:0000256" key="7">
    <source>
        <dbReference type="ARBA" id="ARBA00022679"/>
    </source>
</evidence>
<evidence type="ECO:0000256" key="16">
    <source>
        <dbReference type="ARBA" id="ARBA00023170"/>
    </source>
</evidence>
<dbReference type="PROSITE" id="PS00107">
    <property type="entry name" value="PROTEIN_KINASE_ATP"/>
    <property type="match status" value="1"/>
</dbReference>
<keyword evidence="10" id="KW-0430">Lectin</keyword>
<accession>A0ABY9BMX1</accession>
<protein>
    <recommendedName>
        <fullName evidence="4">non-specific serine/threonine protein kinase</fullName>
        <ecNumber evidence="4">2.7.11.1</ecNumber>
    </recommendedName>
</protein>
<keyword evidence="6" id="KW-0723">Serine/threonine-protein kinase</keyword>
<dbReference type="InterPro" id="IPR019825">
    <property type="entry name" value="Lectin_legB_Mn/Ca_BS"/>
</dbReference>
<dbReference type="SMART" id="SM00220">
    <property type="entry name" value="S_TKc"/>
    <property type="match status" value="1"/>
</dbReference>
<evidence type="ECO:0000256" key="8">
    <source>
        <dbReference type="ARBA" id="ARBA00022692"/>
    </source>
</evidence>
<dbReference type="Gene3D" id="2.60.120.200">
    <property type="match status" value="1"/>
</dbReference>
<dbReference type="CDD" id="cd06899">
    <property type="entry name" value="lectin_legume_LecRK_Arcelin_ConA"/>
    <property type="match status" value="1"/>
</dbReference>
<dbReference type="InterPro" id="IPR013320">
    <property type="entry name" value="ConA-like_dom_sf"/>
</dbReference>
<keyword evidence="13 18" id="KW-0067">ATP-binding</keyword>
<keyword evidence="8 19" id="KW-0812">Transmembrane</keyword>
<dbReference type="InterPro" id="IPR008271">
    <property type="entry name" value="Ser/Thr_kinase_AS"/>
</dbReference>
<dbReference type="PANTHER" id="PTHR27007">
    <property type="match status" value="1"/>
</dbReference>
<dbReference type="SUPFAM" id="SSF49899">
    <property type="entry name" value="Concanavalin A-like lectins/glucanases"/>
    <property type="match status" value="1"/>
</dbReference>
<keyword evidence="17" id="KW-0325">Glycoprotein</keyword>
<evidence type="ECO:0000256" key="12">
    <source>
        <dbReference type="ARBA" id="ARBA00022777"/>
    </source>
</evidence>
<reference evidence="22 23" key="1">
    <citation type="journal article" date="2023" name="Hortic Res">
        <title>The complete reference genome for grapevine (Vitis vinifera L.) genetics and breeding.</title>
        <authorList>
            <person name="Shi X."/>
            <person name="Cao S."/>
            <person name="Wang X."/>
            <person name="Huang S."/>
            <person name="Wang Y."/>
            <person name="Liu Z."/>
            <person name="Liu W."/>
            <person name="Leng X."/>
            <person name="Peng Y."/>
            <person name="Wang N."/>
            <person name="Wang Y."/>
            <person name="Ma Z."/>
            <person name="Xu X."/>
            <person name="Zhang F."/>
            <person name="Xue H."/>
            <person name="Zhong H."/>
            <person name="Wang Y."/>
            <person name="Zhang K."/>
            <person name="Velt A."/>
            <person name="Avia K."/>
            <person name="Holtgrawe D."/>
            <person name="Grimplet J."/>
            <person name="Matus J.T."/>
            <person name="Ware D."/>
            <person name="Wu X."/>
            <person name="Wang H."/>
            <person name="Liu C."/>
            <person name="Fang Y."/>
            <person name="Rustenholz C."/>
            <person name="Cheng Z."/>
            <person name="Xiao H."/>
            <person name="Zhou Y."/>
        </authorList>
    </citation>
    <scope>NUCLEOTIDE SEQUENCE [LARGE SCALE GENOMIC DNA]</scope>
    <source>
        <strain evidence="23">cv. Pinot noir / PN40024</strain>
        <tissue evidence="22">Leaf</tissue>
    </source>
</reference>
<evidence type="ECO:0000313" key="23">
    <source>
        <dbReference type="Proteomes" id="UP001227230"/>
    </source>
</evidence>
<evidence type="ECO:0000256" key="10">
    <source>
        <dbReference type="ARBA" id="ARBA00022734"/>
    </source>
</evidence>
<evidence type="ECO:0000256" key="5">
    <source>
        <dbReference type="ARBA" id="ARBA00022475"/>
    </source>
</evidence>
<evidence type="ECO:0000256" key="3">
    <source>
        <dbReference type="ARBA" id="ARBA00010217"/>
    </source>
</evidence>
<evidence type="ECO:0000256" key="2">
    <source>
        <dbReference type="ARBA" id="ARBA00008536"/>
    </source>
</evidence>
<evidence type="ECO:0000256" key="18">
    <source>
        <dbReference type="PROSITE-ProRule" id="PRU10141"/>
    </source>
</evidence>
<dbReference type="InterPro" id="IPR001245">
    <property type="entry name" value="Ser-Thr/Tyr_kinase_cat_dom"/>
</dbReference>
<feature type="domain" description="Protein kinase" evidence="21">
    <location>
        <begin position="352"/>
        <end position="619"/>
    </location>
</feature>
<dbReference type="Gene3D" id="1.10.510.10">
    <property type="entry name" value="Transferase(Phosphotransferase) domain 1"/>
    <property type="match status" value="1"/>
</dbReference>
<dbReference type="EMBL" id="CP126650">
    <property type="protein sequence ID" value="WJZ83630.1"/>
    <property type="molecule type" value="Genomic_DNA"/>
</dbReference>
<dbReference type="Gene3D" id="3.30.200.20">
    <property type="entry name" value="Phosphorylase Kinase, domain 1"/>
    <property type="match status" value="1"/>
</dbReference>
<keyword evidence="15 19" id="KW-0472">Membrane</keyword>
<evidence type="ECO:0000256" key="4">
    <source>
        <dbReference type="ARBA" id="ARBA00012513"/>
    </source>
</evidence>
<comment type="similarity">
    <text evidence="2">In the N-terminal section; belongs to the leguminous lectin family.</text>
</comment>
<evidence type="ECO:0000256" key="17">
    <source>
        <dbReference type="ARBA" id="ARBA00023180"/>
    </source>
</evidence>
<evidence type="ECO:0000256" key="11">
    <source>
        <dbReference type="ARBA" id="ARBA00022741"/>
    </source>
</evidence>
<dbReference type="InterPro" id="IPR001220">
    <property type="entry name" value="Legume_lectin_dom"/>
</dbReference>
<keyword evidence="16" id="KW-0675">Receptor</keyword>
<feature type="transmembrane region" description="Helical" evidence="19">
    <location>
        <begin position="287"/>
        <end position="312"/>
    </location>
</feature>
<evidence type="ECO:0000256" key="15">
    <source>
        <dbReference type="ARBA" id="ARBA00023136"/>
    </source>
</evidence>
<dbReference type="EC" id="2.7.11.1" evidence="4"/>
<dbReference type="InterPro" id="IPR011009">
    <property type="entry name" value="Kinase-like_dom_sf"/>
</dbReference>
<dbReference type="PROSITE" id="PS50011">
    <property type="entry name" value="PROTEIN_KINASE_DOM"/>
    <property type="match status" value="1"/>
</dbReference>
<evidence type="ECO:0000256" key="1">
    <source>
        <dbReference type="ARBA" id="ARBA00004251"/>
    </source>
</evidence>
<keyword evidence="5" id="KW-1003">Cell membrane</keyword>
<evidence type="ECO:0000256" key="9">
    <source>
        <dbReference type="ARBA" id="ARBA00022729"/>
    </source>
</evidence>
<dbReference type="InterPro" id="IPR000719">
    <property type="entry name" value="Prot_kinase_dom"/>
</dbReference>
<dbReference type="InterPro" id="IPR017441">
    <property type="entry name" value="Protein_kinase_ATP_BS"/>
</dbReference>
<proteinExistence type="inferred from homology"/>
<keyword evidence="7" id="KW-0808">Transferase</keyword>
<keyword evidence="9 20" id="KW-0732">Signal</keyword>
<evidence type="ECO:0000259" key="21">
    <source>
        <dbReference type="PROSITE" id="PS50011"/>
    </source>
</evidence>
<keyword evidence="12" id="KW-0418">Kinase</keyword>
<dbReference type="Pfam" id="PF07714">
    <property type="entry name" value="PK_Tyr_Ser-Thr"/>
    <property type="match status" value="1"/>
</dbReference>
<evidence type="ECO:0000313" key="22">
    <source>
        <dbReference type="EMBL" id="WJZ83630.1"/>
    </source>
</evidence>
<feature type="chain" id="PRO_5045426907" description="non-specific serine/threonine protein kinase" evidence="20">
    <location>
        <begin position="29"/>
        <end position="674"/>
    </location>
</feature>
<dbReference type="PROSITE" id="PS00307">
    <property type="entry name" value="LECTIN_LEGUME_BETA"/>
    <property type="match status" value="1"/>
</dbReference>
<feature type="binding site" evidence="18">
    <location>
        <position position="385"/>
    </location>
    <ligand>
        <name>ATP</name>
        <dbReference type="ChEBI" id="CHEBI:30616"/>
    </ligand>
</feature>
<sequence>MITMKPKMGRNWVIFLLLVTSGVVMASAAEVLVTQFSYNEFNEERDTGSFKLLGQASIDGGALQLTPDTSNDDYIFINKSGRIFWPKPFKLWDSNGDEEDGNLASFVSFFVINIYRQPSWNAGEGFAFVIAPNLTIPEASHGQWLGLTNATTDGDRTNQIVAVEFDTEKQDFDPDDNHIGLNINSVRSYTTVSLTPSGIEISPEEGTNYSVWVQYDGQAKVMEVYMGKEGDPKPSSPLLRDTIDLKHYVKQESYFGFAASTGYPAIQLNCVLKWKLDMEILPGDKGFMWWLLSIPAVILILVVVGGIVYLNYKKRREGGNREEGNVLGDLRRLTGMPREFRYKDLKKATKNFDESTKLGQGGFGVVYKGVLQEDGDDSTTEVAVKQFSRDDIKGKGDFMAELTIIHRLRHKHLVRLVGWCYEKGKLLLVYDFMPNGSLDKHLFGDHYDNTLNWERRYNIVTGVGSALLYLHNEFDQKVVHRDLKGSNIMLDSTFNARLGDFGLARALDNDRSSYAELELGGFPGTMGYVAPECFHTQKATVESDVYAFGAVVLEVVCGRSPGSEISYNQRLYSLVDWVWMLHREGRIVEAVDERLGNNYVDDEARRLLLLGLACSHPSASERPATLAIVQILSGSVSAPHVPPFKPAFTWASMASLTTPTTTSIILPSIASLSP</sequence>
<dbReference type="SUPFAM" id="SSF56112">
    <property type="entry name" value="Protein kinase-like (PK-like)"/>
    <property type="match status" value="1"/>
</dbReference>
<dbReference type="PROSITE" id="PS00108">
    <property type="entry name" value="PROTEIN_KINASE_ST"/>
    <property type="match status" value="1"/>
</dbReference>
<dbReference type="Pfam" id="PF00139">
    <property type="entry name" value="Lectin_legB"/>
    <property type="match status" value="1"/>
</dbReference>
<evidence type="ECO:0000256" key="14">
    <source>
        <dbReference type="ARBA" id="ARBA00022989"/>
    </source>
</evidence>
<evidence type="ECO:0000256" key="13">
    <source>
        <dbReference type="ARBA" id="ARBA00022840"/>
    </source>
</evidence>
<organism evidence="22 23">
    <name type="scientific">Vitis vinifera</name>
    <name type="common">Grape</name>
    <dbReference type="NCBI Taxonomy" id="29760"/>
    <lineage>
        <taxon>Eukaryota</taxon>
        <taxon>Viridiplantae</taxon>
        <taxon>Streptophyta</taxon>
        <taxon>Embryophyta</taxon>
        <taxon>Tracheophyta</taxon>
        <taxon>Spermatophyta</taxon>
        <taxon>Magnoliopsida</taxon>
        <taxon>eudicotyledons</taxon>
        <taxon>Gunneridae</taxon>
        <taxon>Pentapetalae</taxon>
        <taxon>rosids</taxon>
        <taxon>Vitales</taxon>
        <taxon>Vitaceae</taxon>
        <taxon>Viteae</taxon>
        <taxon>Vitis</taxon>
    </lineage>
</organism>